<dbReference type="GO" id="GO:0004322">
    <property type="term" value="F:ferroxidase activity"/>
    <property type="evidence" value="ECO:0007669"/>
    <property type="project" value="TreeGrafter"/>
</dbReference>
<feature type="binding site" evidence="6">
    <location>
        <position position="50"/>
    </location>
    <ligand>
        <name>Fe cation</name>
        <dbReference type="ChEBI" id="CHEBI:24875"/>
        <label>1</label>
    </ligand>
</feature>
<dbReference type="PANTHER" id="PTHR11431:SF127">
    <property type="entry name" value="BACTERIAL NON-HEME FERRITIN"/>
    <property type="match status" value="1"/>
</dbReference>
<comment type="function">
    <text evidence="7">Iron-storage protein.</text>
</comment>
<keyword evidence="4" id="KW-0560">Oxidoreductase</keyword>
<sequence length="173" mass="19759">MLSQRMEEALNKQVNAELYSAYLYLSMAAYFESMNLEGFAHWMKMQTQEELTHAMKFYNFINERGGRVRLATIEAPPSEWASPLAAFEAALKHEQYVTSLINDLVNLALEERDHATNIFLQWFVSEQVEEEASVGAVVERLKLVGDSPQGLFMVDREMAKRVFNLPTETTGEA</sequence>
<dbReference type="AlphaFoldDB" id="A0A6G7PU71"/>
<dbReference type="InterPro" id="IPR001519">
    <property type="entry name" value="Ferritin"/>
</dbReference>
<name>A0A6G7PU71_9BACT</name>
<evidence type="ECO:0000256" key="5">
    <source>
        <dbReference type="ARBA" id="ARBA00023004"/>
    </source>
</evidence>
<dbReference type="EC" id="1.16.3.2" evidence="7"/>
<dbReference type="GO" id="GO:0008199">
    <property type="term" value="F:ferric iron binding"/>
    <property type="evidence" value="ECO:0007669"/>
    <property type="project" value="InterPro"/>
</dbReference>
<feature type="binding site" evidence="6">
    <location>
        <position position="17"/>
    </location>
    <ligand>
        <name>Fe cation</name>
        <dbReference type="ChEBI" id="CHEBI:24875"/>
        <label>1</label>
    </ligand>
</feature>
<dbReference type="KEGG" id="tav:G4V39_02430"/>
<evidence type="ECO:0000256" key="7">
    <source>
        <dbReference type="RuleBase" id="RU361145"/>
    </source>
</evidence>
<dbReference type="GO" id="GO:0005829">
    <property type="term" value="C:cytosol"/>
    <property type="evidence" value="ECO:0007669"/>
    <property type="project" value="TreeGrafter"/>
</dbReference>
<dbReference type="FunFam" id="1.20.1260.10:FF:000001">
    <property type="entry name" value="Non-heme ferritin"/>
    <property type="match status" value="1"/>
</dbReference>
<dbReference type="InterPro" id="IPR041719">
    <property type="entry name" value="Ferritin_prok"/>
</dbReference>
<dbReference type="Pfam" id="PF00210">
    <property type="entry name" value="Ferritin"/>
    <property type="match status" value="1"/>
</dbReference>
<reference evidence="8 9" key="1">
    <citation type="submission" date="2020-02" db="EMBL/GenBank/DDBJ databases">
        <title>Genome analysis of Thermosulfuriphilus ammonigenes ST65T, an anaerobic thermophilic chemolithoautotrophic bacterium isolated from a deep-sea hydrothermal vent.</title>
        <authorList>
            <person name="Slobodkina G."/>
            <person name="Allioux M."/>
            <person name="Merkel A."/>
            <person name="Alain K."/>
            <person name="Jebbar M."/>
            <person name="Slobodkin A."/>
        </authorList>
    </citation>
    <scope>NUCLEOTIDE SEQUENCE [LARGE SCALE GENOMIC DNA]</scope>
    <source>
        <strain evidence="8 9">ST65</strain>
    </source>
</reference>
<dbReference type="InterPro" id="IPR009078">
    <property type="entry name" value="Ferritin-like_SF"/>
</dbReference>
<dbReference type="Gene3D" id="1.20.1260.10">
    <property type="match status" value="1"/>
</dbReference>
<organism evidence="8 9">
    <name type="scientific">Thermosulfuriphilus ammonigenes</name>
    <dbReference type="NCBI Taxonomy" id="1936021"/>
    <lineage>
        <taxon>Bacteria</taxon>
        <taxon>Pseudomonadati</taxon>
        <taxon>Thermodesulfobacteriota</taxon>
        <taxon>Thermodesulfobacteria</taxon>
        <taxon>Thermodesulfobacteriales</taxon>
        <taxon>Thermodesulfobacteriaceae</taxon>
        <taxon>Thermosulfuriphilus</taxon>
    </lineage>
</organism>
<evidence type="ECO:0000256" key="3">
    <source>
        <dbReference type="ARBA" id="ARBA00022723"/>
    </source>
</evidence>
<dbReference type="GO" id="GO:0008198">
    <property type="term" value="F:ferrous iron binding"/>
    <property type="evidence" value="ECO:0007669"/>
    <property type="project" value="TreeGrafter"/>
</dbReference>
<comment type="catalytic activity">
    <reaction evidence="7">
        <text>4 Fe(2+) + O2 + 6 H2O = 4 iron(III) oxide-hydroxide + 12 H(+)</text>
        <dbReference type="Rhea" id="RHEA:11972"/>
        <dbReference type="ChEBI" id="CHEBI:15377"/>
        <dbReference type="ChEBI" id="CHEBI:15378"/>
        <dbReference type="ChEBI" id="CHEBI:15379"/>
        <dbReference type="ChEBI" id="CHEBI:29033"/>
        <dbReference type="ChEBI" id="CHEBI:78619"/>
        <dbReference type="EC" id="1.16.3.2"/>
    </reaction>
</comment>
<keyword evidence="7" id="KW-0963">Cytoplasm</keyword>
<dbReference type="EMBL" id="CP048877">
    <property type="protein sequence ID" value="QIJ71202.1"/>
    <property type="molecule type" value="Genomic_DNA"/>
</dbReference>
<evidence type="ECO:0000256" key="6">
    <source>
        <dbReference type="PIRSR" id="PIRSR601519-1"/>
    </source>
</evidence>
<dbReference type="SUPFAM" id="SSF47240">
    <property type="entry name" value="Ferritin-like"/>
    <property type="match status" value="1"/>
</dbReference>
<comment type="similarity">
    <text evidence="1 7">Belongs to the ferritin family. Prokaryotic subfamily.</text>
</comment>
<evidence type="ECO:0000256" key="2">
    <source>
        <dbReference type="ARBA" id="ARBA00022434"/>
    </source>
</evidence>
<keyword evidence="5 6" id="KW-0408">Iron</keyword>
<evidence type="ECO:0000313" key="8">
    <source>
        <dbReference type="EMBL" id="QIJ71202.1"/>
    </source>
</evidence>
<dbReference type="Proteomes" id="UP000502179">
    <property type="component" value="Chromosome"/>
</dbReference>
<dbReference type="CDD" id="cd01055">
    <property type="entry name" value="Nonheme_Ferritin"/>
    <property type="match status" value="1"/>
</dbReference>
<dbReference type="InterPro" id="IPR012347">
    <property type="entry name" value="Ferritin-like"/>
</dbReference>
<evidence type="ECO:0000256" key="1">
    <source>
        <dbReference type="ARBA" id="ARBA00006950"/>
    </source>
</evidence>
<comment type="subcellular location">
    <subcellularLocation>
        <location evidence="7">Cytoplasm</location>
    </subcellularLocation>
</comment>
<evidence type="ECO:0000313" key="9">
    <source>
        <dbReference type="Proteomes" id="UP000502179"/>
    </source>
</evidence>
<dbReference type="RefSeq" id="WP_166031424.1">
    <property type="nucleotide sequence ID" value="NZ_CP048877.1"/>
</dbReference>
<accession>A0A6G7PU71</accession>
<dbReference type="PANTHER" id="PTHR11431">
    <property type="entry name" value="FERRITIN"/>
    <property type="match status" value="1"/>
</dbReference>
<keyword evidence="2 7" id="KW-0409">Iron storage</keyword>
<dbReference type="InterPro" id="IPR008331">
    <property type="entry name" value="Ferritin_DPS_dom"/>
</dbReference>
<keyword evidence="3 6" id="KW-0479">Metal-binding</keyword>
<dbReference type="InterPro" id="IPR009040">
    <property type="entry name" value="Ferritin-like_diiron"/>
</dbReference>
<evidence type="ECO:0000256" key="4">
    <source>
        <dbReference type="ARBA" id="ARBA00023002"/>
    </source>
</evidence>
<feature type="binding site" evidence="6">
    <location>
        <position position="94"/>
    </location>
    <ligand>
        <name>Fe cation</name>
        <dbReference type="ChEBI" id="CHEBI:24875"/>
        <label>1</label>
    </ligand>
</feature>
<dbReference type="GO" id="GO:0042802">
    <property type="term" value="F:identical protein binding"/>
    <property type="evidence" value="ECO:0007669"/>
    <property type="project" value="UniProtKB-ARBA"/>
</dbReference>
<feature type="binding site" evidence="6">
    <location>
        <position position="127"/>
    </location>
    <ligand>
        <name>Fe cation</name>
        <dbReference type="ChEBI" id="CHEBI:24875"/>
        <label>1</label>
    </ligand>
</feature>
<dbReference type="GO" id="GO:0006826">
    <property type="term" value="P:iron ion transport"/>
    <property type="evidence" value="ECO:0007669"/>
    <property type="project" value="InterPro"/>
</dbReference>
<gene>
    <name evidence="8" type="ORF">G4V39_02430</name>
</gene>
<dbReference type="GO" id="GO:0006879">
    <property type="term" value="P:intracellular iron ion homeostasis"/>
    <property type="evidence" value="ECO:0007669"/>
    <property type="project" value="UniProtKB-KW"/>
</dbReference>
<dbReference type="PROSITE" id="PS50905">
    <property type="entry name" value="FERRITIN_LIKE"/>
    <property type="match status" value="1"/>
</dbReference>
<protein>
    <recommendedName>
        <fullName evidence="7">Ferritin</fullName>
        <ecNumber evidence="7">1.16.3.2</ecNumber>
    </recommendedName>
</protein>
<feature type="binding site" evidence="6">
    <location>
        <position position="53"/>
    </location>
    <ligand>
        <name>Fe cation</name>
        <dbReference type="ChEBI" id="CHEBI:24875"/>
        <label>1</label>
    </ligand>
</feature>
<keyword evidence="9" id="KW-1185">Reference proteome</keyword>
<proteinExistence type="inferred from homology"/>